<dbReference type="Gene3D" id="3.80.10.10">
    <property type="entry name" value="Ribonuclease Inhibitor"/>
    <property type="match status" value="1"/>
</dbReference>
<gene>
    <name evidence="1" type="ORF">FA13DRAFT_259461</name>
</gene>
<accession>A0A4Y7TEC2</accession>
<evidence type="ECO:0008006" key="3">
    <source>
        <dbReference type="Google" id="ProtNLM"/>
    </source>
</evidence>
<sequence length="204" mass="23127">MSWATPLPPPPREWFPSLEVVRIDSGNLRGATAHLQYLPPSNRVRTFEYRSNPIFSSGEAKDLIKTLGDHFNPLYLQTLRMRDISFEPTNRALEDIDLTPLLAFRRLEKIILAFFGGTKGTPKTLSSIPTAWPKLRHLNLRPTNESPSTPDIDHTHLLELAANLPHLRTLRLTFDATEMSVVPATHSLSCTLLWMARLSAIRRV</sequence>
<evidence type="ECO:0000313" key="1">
    <source>
        <dbReference type="EMBL" id="TEB32525.1"/>
    </source>
</evidence>
<organism evidence="1 2">
    <name type="scientific">Coprinellus micaceus</name>
    <name type="common">Glistening ink-cap mushroom</name>
    <name type="synonym">Coprinus micaceus</name>
    <dbReference type="NCBI Taxonomy" id="71717"/>
    <lineage>
        <taxon>Eukaryota</taxon>
        <taxon>Fungi</taxon>
        <taxon>Dikarya</taxon>
        <taxon>Basidiomycota</taxon>
        <taxon>Agaricomycotina</taxon>
        <taxon>Agaricomycetes</taxon>
        <taxon>Agaricomycetidae</taxon>
        <taxon>Agaricales</taxon>
        <taxon>Agaricineae</taxon>
        <taxon>Psathyrellaceae</taxon>
        <taxon>Coprinellus</taxon>
    </lineage>
</organism>
<dbReference type="OrthoDB" id="3543113at2759"/>
<dbReference type="SUPFAM" id="SSF52047">
    <property type="entry name" value="RNI-like"/>
    <property type="match status" value="1"/>
</dbReference>
<keyword evidence="2" id="KW-1185">Reference proteome</keyword>
<comment type="caution">
    <text evidence="1">The sequence shown here is derived from an EMBL/GenBank/DDBJ whole genome shotgun (WGS) entry which is preliminary data.</text>
</comment>
<dbReference type="AlphaFoldDB" id="A0A4Y7TEC2"/>
<dbReference type="EMBL" id="QPFP01000015">
    <property type="protein sequence ID" value="TEB32525.1"/>
    <property type="molecule type" value="Genomic_DNA"/>
</dbReference>
<name>A0A4Y7TEC2_COPMI</name>
<proteinExistence type="predicted"/>
<evidence type="ECO:0000313" key="2">
    <source>
        <dbReference type="Proteomes" id="UP000298030"/>
    </source>
</evidence>
<dbReference type="Proteomes" id="UP000298030">
    <property type="component" value="Unassembled WGS sequence"/>
</dbReference>
<reference evidence="1 2" key="1">
    <citation type="journal article" date="2019" name="Nat. Ecol. Evol.">
        <title>Megaphylogeny resolves global patterns of mushroom evolution.</title>
        <authorList>
            <person name="Varga T."/>
            <person name="Krizsan K."/>
            <person name="Foldi C."/>
            <person name="Dima B."/>
            <person name="Sanchez-Garcia M."/>
            <person name="Sanchez-Ramirez S."/>
            <person name="Szollosi G.J."/>
            <person name="Szarkandi J.G."/>
            <person name="Papp V."/>
            <person name="Albert L."/>
            <person name="Andreopoulos W."/>
            <person name="Angelini C."/>
            <person name="Antonin V."/>
            <person name="Barry K.W."/>
            <person name="Bougher N.L."/>
            <person name="Buchanan P."/>
            <person name="Buyck B."/>
            <person name="Bense V."/>
            <person name="Catcheside P."/>
            <person name="Chovatia M."/>
            <person name="Cooper J."/>
            <person name="Damon W."/>
            <person name="Desjardin D."/>
            <person name="Finy P."/>
            <person name="Geml J."/>
            <person name="Haridas S."/>
            <person name="Hughes K."/>
            <person name="Justo A."/>
            <person name="Karasinski D."/>
            <person name="Kautmanova I."/>
            <person name="Kiss B."/>
            <person name="Kocsube S."/>
            <person name="Kotiranta H."/>
            <person name="LaButti K.M."/>
            <person name="Lechner B.E."/>
            <person name="Liimatainen K."/>
            <person name="Lipzen A."/>
            <person name="Lukacs Z."/>
            <person name="Mihaltcheva S."/>
            <person name="Morgado L.N."/>
            <person name="Niskanen T."/>
            <person name="Noordeloos M.E."/>
            <person name="Ohm R.A."/>
            <person name="Ortiz-Santana B."/>
            <person name="Ovrebo C."/>
            <person name="Racz N."/>
            <person name="Riley R."/>
            <person name="Savchenko A."/>
            <person name="Shiryaev A."/>
            <person name="Soop K."/>
            <person name="Spirin V."/>
            <person name="Szebenyi C."/>
            <person name="Tomsovsky M."/>
            <person name="Tulloss R.E."/>
            <person name="Uehling J."/>
            <person name="Grigoriev I.V."/>
            <person name="Vagvolgyi C."/>
            <person name="Papp T."/>
            <person name="Martin F.M."/>
            <person name="Miettinen O."/>
            <person name="Hibbett D.S."/>
            <person name="Nagy L.G."/>
        </authorList>
    </citation>
    <scope>NUCLEOTIDE SEQUENCE [LARGE SCALE GENOMIC DNA]</scope>
    <source>
        <strain evidence="1 2">FP101781</strain>
    </source>
</reference>
<dbReference type="InterPro" id="IPR032675">
    <property type="entry name" value="LRR_dom_sf"/>
</dbReference>
<protein>
    <recommendedName>
        <fullName evidence="3">RNI-like protein</fullName>
    </recommendedName>
</protein>